<sequence>MAGPGEANEQEDLNEAQEAEDTLADRFSEGMPKISDDQFLGLDLDMSKGTFLGLDGETWGAIGVGVGVGAAVLVTGGLGAAPAAAAYGLIGGLAANEIFSSGEEAVYSEDSCDAPQSCSQIPFSEEDDRVV</sequence>
<proteinExistence type="predicted"/>
<evidence type="ECO:0000313" key="2">
    <source>
        <dbReference type="EMBL" id="UFP93697.1"/>
    </source>
</evidence>
<protein>
    <submittedName>
        <fullName evidence="2">Uncharacterized protein</fullName>
    </submittedName>
</protein>
<keyword evidence="3" id="KW-1185">Reference proteome</keyword>
<feature type="compositionally biased region" description="Acidic residues" evidence="1">
    <location>
        <begin position="8"/>
        <end position="22"/>
    </location>
</feature>
<dbReference type="Proteomes" id="UP001054846">
    <property type="component" value="Chromosome"/>
</dbReference>
<dbReference type="RefSeq" id="WP_230840750.1">
    <property type="nucleotide sequence ID" value="NZ_CP063845.1"/>
</dbReference>
<name>A0ABY3PJ58_9CYAN</name>
<accession>A0ABY3PJ58</accession>
<evidence type="ECO:0000256" key="1">
    <source>
        <dbReference type="SAM" id="MobiDB-lite"/>
    </source>
</evidence>
<dbReference type="EMBL" id="CP063845">
    <property type="protein sequence ID" value="UFP93697.1"/>
    <property type="molecule type" value="Genomic_DNA"/>
</dbReference>
<organism evidence="2 3">
    <name type="scientific">Gloeobacter morelensis MG652769</name>
    <dbReference type="NCBI Taxonomy" id="2781736"/>
    <lineage>
        <taxon>Bacteria</taxon>
        <taxon>Bacillati</taxon>
        <taxon>Cyanobacteriota</taxon>
        <taxon>Cyanophyceae</taxon>
        <taxon>Gloeobacterales</taxon>
        <taxon>Gloeobacteraceae</taxon>
        <taxon>Gloeobacter</taxon>
        <taxon>Gloeobacter morelensis</taxon>
    </lineage>
</organism>
<evidence type="ECO:0000313" key="3">
    <source>
        <dbReference type="Proteomes" id="UP001054846"/>
    </source>
</evidence>
<feature type="region of interest" description="Disordered" evidence="1">
    <location>
        <begin position="1"/>
        <end position="33"/>
    </location>
</feature>
<feature type="region of interest" description="Disordered" evidence="1">
    <location>
        <begin position="111"/>
        <end position="131"/>
    </location>
</feature>
<gene>
    <name evidence="2" type="ORF">ISF26_18215</name>
</gene>
<reference evidence="2 3" key="1">
    <citation type="journal article" date="2021" name="Genome Biol. Evol.">
        <title>Complete Genome Sequencing of a Novel Gloeobacter Species from a Waterfall Cave in Mexico.</title>
        <authorList>
            <person name="Saw J.H."/>
            <person name="Cardona T."/>
            <person name="Montejano G."/>
        </authorList>
    </citation>
    <scope>NUCLEOTIDE SEQUENCE [LARGE SCALE GENOMIC DNA]</scope>
    <source>
        <strain evidence="2">MG652769</strain>
    </source>
</reference>